<dbReference type="EMBL" id="BPLQ01002620">
    <property type="protein sequence ID" value="GIX94527.1"/>
    <property type="molecule type" value="Genomic_DNA"/>
</dbReference>
<dbReference type="AlphaFoldDB" id="A0AAV4PHD7"/>
<dbReference type="Proteomes" id="UP001054837">
    <property type="component" value="Unassembled WGS sequence"/>
</dbReference>
<accession>A0AAV4PHD7</accession>
<comment type="caution">
    <text evidence="1">The sequence shown here is derived from an EMBL/GenBank/DDBJ whole genome shotgun (WGS) entry which is preliminary data.</text>
</comment>
<name>A0AAV4PHD7_9ARAC</name>
<keyword evidence="2" id="KW-1185">Reference proteome</keyword>
<organism evidence="1 2">
    <name type="scientific">Caerostris darwini</name>
    <dbReference type="NCBI Taxonomy" id="1538125"/>
    <lineage>
        <taxon>Eukaryota</taxon>
        <taxon>Metazoa</taxon>
        <taxon>Ecdysozoa</taxon>
        <taxon>Arthropoda</taxon>
        <taxon>Chelicerata</taxon>
        <taxon>Arachnida</taxon>
        <taxon>Araneae</taxon>
        <taxon>Araneomorphae</taxon>
        <taxon>Entelegynae</taxon>
        <taxon>Araneoidea</taxon>
        <taxon>Araneidae</taxon>
        <taxon>Caerostris</taxon>
    </lineage>
</organism>
<sequence length="115" mass="13099">MIYIPTTRIFGHESILNLSITHTFNETFHSTSTFWNMKVCKHEAALSLISIPTFETERVPNSFFPSFFSAIPKSGQVGTRVDASTLPKTWILAPYQESPRPCYWGRNRGTSHFKG</sequence>
<gene>
    <name evidence="1" type="ORF">CDAR_55111</name>
</gene>
<evidence type="ECO:0000313" key="1">
    <source>
        <dbReference type="EMBL" id="GIX94527.1"/>
    </source>
</evidence>
<protein>
    <submittedName>
        <fullName evidence="1">Uncharacterized protein</fullName>
    </submittedName>
</protein>
<evidence type="ECO:0000313" key="2">
    <source>
        <dbReference type="Proteomes" id="UP001054837"/>
    </source>
</evidence>
<reference evidence="1 2" key="1">
    <citation type="submission" date="2021-06" db="EMBL/GenBank/DDBJ databases">
        <title>Caerostris darwini draft genome.</title>
        <authorList>
            <person name="Kono N."/>
            <person name="Arakawa K."/>
        </authorList>
    </citation>
    <scope>NUCLEOTIDE SEQUENCE [LARGE SCALE GENOMIC DNA]</scope>
</reference>
<proteinExistence type="predicted"/>